<gene>
    <name evidence="7" type="ORF">PVAND_001896</name>
</gene>
<dbReference type="GO" id="GO:0005634">
    <property type="term" value="C:nucleus"/>
    <property type="evidence" value="ECO:0007669"/>
    <property type="project" value="TreeGrafter"/>
</dbReference>
<dbReference type="GO" id="GO:0060236">
    <property type="term" value="P:regulation of mitotic spindle organization"/>
    <property type="evidence" value="ECO:0007669"/>
    <property type="project" value="TreeGrafter"/>
</dbReference>
<dbReference type="EMBL" id="JADBJN010000003">
    <property type="protein sequence ID" value="KAG5671716.1"/>
    <property type="molecule type" value="Genomic_DNA"/>
</dbReference>
<keyword evidence="4" id="KW-0498">Mitosis</keyword>
<reference evidence="7" key="1">
    <citation type="submission" date="2021-03" db="EMBL/GenBank/DDBJ databases">
        <title>Chromosome level genome of the anhydrobiotic midge Polypedilum vanderplanki.</title>
        <authorList>
            <person name="Yoshida Y."/>
            <person name="Kikawada T."/>
            <person name="Gusev O."/>
        </authorList>
    </citation>
    <scope>NUCLEOTIDE SEQUENCE</scope>
    <source>
        <strain evidence="7">NIAS01</strain>
        <tissue evidence="7">Whole body or cell culture</tissue>
    </source>
</reference>
<dbReference type="GO" id="GO:0051301">
    <property type="term" value="P:cell division"/>
    <property type="evidence" value="ECO:0007669"/>
    <property type="project" value="UniProtKB-KW"/>
</dbReference>
<evidence type="ECO:0000313" key="8">
    <source>
        <dbReference type="Proteomes" id="UP001107558"/>
    </source>
</evidence>
<keyword evidence="3" id="KW-0132">Cell division</keyword>
<comment type="similarity">
    <text evidence="1">Belongs to the BORA family.</text>
</comment>
<keyword evidence="8" id="KW-1185">Reference proteome</keyword>
<comment type="caution">
    <text evidence="7">The sequence shown here is derived from an EMBL/GenBank/DDBJ whole genome shotgun (WGS) entry which is preliminary data.</text>
</comment>
<dbReference type="Proteomes" id="UP001107558">
    <property type="component" value="Chromosome 3"/>
</dbReference>
<accession>A0A9J6BPD2</accession>
<dbReference type="PANTHER" id="PTHR14728:SF2">
    <property type="entry name" value="PROTEIN AURORA BOREALIS"/>
    <property type="match status" value="1"/>
</dbReference>
<dbReference type="Pfam" id="PF15280">
    <property type="entry name" value="BORA_N"/>
    <property type="match status" value="1"/>
</dbReference>
<evidence type="ECO:0000313" key="7">
    <source>
        <dbReference type="EMBL" id="KAG5671716.1"/>
    </source>
</evidence>
<evidence type="ECO:0000256" key="4">
    <source>
        <dbReference type="ARBA" id="ARBA00022776"/>
    </source>
</evidence>
<evidence type="ECO:0000256" key="3">
    <source>
        <dbReference type="ARBA" id="ARBA00022618"/>
    </source>
</evidence>
<dbReference type="PANTHER" id="PTHR14728">
    <property type="entry name" value="PROTEIN AURORA BOREALIS"/>
    <property type="match status" value="1"/>
</dbReference>
<dbReference type="OrthoDB" id="10020858at2759"/>
<dbReference type="InterPro" id="IPR023252">
    <property type="entry name" value="Aurora_borealis_protein"/>
</dbReference>
<protein>
    <recommendedName>
        <fullName evidence="2">Protein aurora borealis</fullName>
    </recommendedName>
</protein>
<organism evidence="7 8">
    <name type="scientific">Polypedilum vanderplanki</name>
    <name type="common">Sleeping chironomid midge</name>
    <dbReference type="NCBI Taxonomy" id="319348"/>
    <lineage>
        <taxon>Eukaryota</taxon>
        <taxon>Metazoa</taxon>
        <taxon>Ecdysozoa</taxon>
        <taxon>Arthropoda</taxon>
        <taxon>Hexapoda</taxon>
        <taxon>Insecta</taxon>
        <taxon>Pterygota</taxon>
        <taxon>Neoptera</taxon>
        <taxon>Endopterygota</taxon>
        <taxon>Diptera</taxon>
        <taxon>Nematocera</taxon>
        <taxon>Chironomoidea</taxon>
        <taxon>Chironomidae</taxon>
        <taxon>Chironominae</taxon>
        <taxon>Polypedilum</taxon>
        <taxon>Polypedilum</taxon>
    </lineage>
</organism>
<evidence type="ECO:0000256" key="1">
    <source>
        <dbReference type="ARBA" id="ARBA00010963"/>
    </source>
</evidence>
<dbReference type="GO" id="GO:0019901">
    <property type="term" value="F:protein kinase binding"/>
    <property type="evidence" value="ECO:0007669"/>
    <property type="project" value="TreeGrafter"/>
</dbReference>
<proteinExistence type="inferred from homology"/>
<dbReference type="GO" id="GO:0007088">
    <property type="term" value="P:regulation of mitotic nuclear division"/>
    <property type="evidence" value="ECO:0007669"/>
    <property type="project" value="TreeGrafter"/>
</dbReference>
<feature type="region of interest" description="Disordered" evidence="6">
    <location>
        <begin position="220"/>
        <end position="242"/>
    </location>
</feature>
<name>A0A9J6BPD2_POLVA</name>
<dbReference type="AlphaFoldDB" id="A0A9J6BPD2"/>
<sequence>MEEKSCDKTPKRLLNSELTMKKTPISTSKSFASRFLLLSNNSSSTPTLSPSLRKHIIVRNPFENSQLHEKLHLPVISSPSLFYAPSTPKNNSAKLEVFEWTIEELSNLNPVNVIPHETQFRSEETDPDKEAQVQAAISSFFNEQKVVPSPINTSTTSCLRNKFELNRQSTPTAAITNAEKYFNFNNKRDVTTQTACSFPTNLPQEIEDLLKKYQYNDESCNTNKNADDEEHEINESSSDQSMMDISTLRRKLFINPETPERNGIQNESFAIDLTNLSPAPRTPEFSQKNIHTSVADITTKTNDIEEEQINSSLFGELSPISKFDSSSTNSSPIMSSSMQDISMASDVGVYEHTPTGSRLRCNKLKKKRLSDSFSMLHNEESLCDKENDFDFHPVISSKETIAVANKGSGGIVFQRYDSGFNDSNQMMNFSTEFMQI</sequence>
<dbReference type="PRINTS" id="PR02038">
    <property type="entry name" value="AURORABORA"/>
</dbReference>
<evidence type="ECO:0000256" key="5">
    <source>
        <dbReference type="ARBA" id="ARBA00023306"/>
    </source>
</evidence>
<evidence type="ECO:0000256" key="6">
    <source>
        <dbReference type="SAM" id="MobiDB-lite"/>
    </source>
</evidence>
<evidence type="ECO:0000256" key="2">
    <source>
        <dbReference type="ARBA" id="ARBA00020055"/>
    </source>
</evidence>
<keyword evidence="5" id="KW-0131">Cell cycle</keyword>
<dbReference type="GO" id="GO:0005737">
    <property type="term" value="C:cytoplasm"/>
    <property type="evidence" value="ECO:0007669"/>
    <property type="project" value="TreeGrafter"/>
</dbReference>